<name>A0ABP6YW26_9ACTN</name>
<evidence type="ECO:0000259" key="2">
    <source>
        <dbReference type="Pfam" id="PF00296"/>
    </source>
</evidence>
<dbReference type="SUPFAM" id="SSF51679">
    <property type="entry name" value="Bacterial luciferase-like"/>
    <property type="match status" value="1"/>
</dbReference>
<dbReference type="RefSeq" id="WP_345571918.1">
    <property type="nucleotide sequence ID" value="NZ_BAABDQ010000027.1"/>
</dbReference>
<keyword evidence="1" id="KW-0560">Oxidoreductase</keyword>
<dbReference type="Gene3D" id="3.20.20.30">
    <property type="entry name" value="Luciferase-like domain"/>
    <property type="match status" value="1"/>
</dbReference>
<dbReference type="InterPro" id="IPR036661">
    <property type="entry name" value="Luciferase-like_sf"/>
</dbReference>
<sequence length="334" mass="35561">MPPLKIGYLLPTRDQVVSGDHDLARLVEQARRAEALGFDSVWAGDSPLTRPRADPLLLLSAVAAATRRVTLGTAVLLPALRHPILLAHQLATLDRLSDGRLIAGMGGGFPNAGTEAQFTAIGVDFARRLGRLEESIEVMRRLWSGQEVSFTGRHFDFHGVTLAPGPVRPGGPPIWLAGGGAALPRVARLADGWLPYPPQTETYARERAFIQEGAAREVTPGLYATLCLDEDPERARDRLRVSVERYYNAPLEAVESIQAMFAGTARDAAGWLASYAEAGARHVVIRLAADDHDAALEELGGAVLPLLGTEELAGTGAEELAGAVPPLLGAEVTA</sequence>
<proteinExistence type="predicted"/>
<comment type="caution">
    <text evidence="3">The sequence shown here is derived from an EMBL/GenBank/DDBJ whole genome shotgun (WGS) entry which is preliminary data.</text>
</comment>
<dbReference type="Pfam" id="PF00296">
    <property type="entry name" value="Bac_luciferase"/>
    <property type="match status" value="1"/>
</dbReference>
<dbReference type="Proteomes" id="UP001500630">
    <property type="component" value="Unassembled WGS sequence"/>
</dbReference>
<feature type="domain" description="Luciferase-like" evidence="2">
    <location>
        <begin position="5"/>
        <end position="279"/>
    </location>
</feature>
<dbReference type="PANTHER" id="PTHR43244:SF1">
    <property type="entry name" value="5,10-METHYLENETETRAHYDROMETHANOPTERIN REDUCTASE"/>
    <property type="match status" value="1"/>
</dbReference>
<organism evidence="3 4">
    <name type="scientific">Nonomuraea rosea</name>
    <dbReference type="NCBI Taxonomy" id="638574"/>
    <lineage>
        <taxon>Bacteria</taxon>
        <taxon>Bacillati</taxon>
        <taxon>Actinomycetota</taxon>
        <taxon>Actinomycetes</taxon>
        <taxon>Streptosporangiales</taxon>
        <taxon>Streptosporangiaceae</taxon>
        <taxon>Nonomuraea</taxon>
    </lineage>
</organism>
<dbReference type="PANTHER" id="PTHR43244">
    <property type="match status" value="1"/>
</dbReference>
<evidence type="ECO:0000256" key="1">
    <source>
        <dbReference type="ARBA" id="ARBA00023002"/>
    </source>
</evidence>
<dbReference type="NCBIfam" id="TIGR03619">
    <property type="entry name" value="F420_Rv2161c"/>
    <property type="match status" value="1"/>
</dbReference>
<reference evidence="4" key="1">
    <citation type="journal article" date="2019" name="Int. J. Syst. Evol. Microbiol.">
        <title>The Global Catalogue of Microorganisms (GCM) 10K type strain sequencing project: providing services to taxonomists for standard genome sequencing and annotation.</title>
        <authorList>
            <consortium name="The Broad Institute Genomics Platform"/>
            <consortium name="The Broad Institute Genome Sequencing Center for Infectious Disease"/>
            <person name="Wu L."/>
            <person name="Ma J."/>
        </authorList>
    </citation>
    <scope>NUCLEOTIDE SEQUENCE [LARGE SCALE GENOMIC DNA]</scope>
    <source>
        <strain evidence="4">JCM 17326</strain>
    </source>
</reference>
<keyword evidence="4" id="KW-1185">Reference proteome</keyword>
<accession>A0ABP6YW26</accession>
<dbReference type="EMBL" id="BAABDQ010000027">
    <property type="protein sequence ID" value="GAA3592733.1"/>
    <property type="molecule type" value="Genomic_DNA"/>
</dbReference>
<dbReference type="InterPro" id="IPR011251">
    <property type="entry name" value="Luciferase-like_dom"/>
</dbReference>
<evidence type="ECO:0000313" key="3">
    <source>
        <dbReference type="EMBL" id="GAA3592733.1"/>
    </source>
</evidence>
<gene>
    <name evidence="3" type="ORF">GCM10022419_089580</name>
</gene>
<evidence type="ECO:0000313" key="4">
    <source>
        <dbReference type="Proteomes" id="UP001500630"/>
    </source>
</evidence>
<dbReference type="InterPro" id="IPR019921">
    <property type="entry name" value="Lucif-like_OxRdtase_Rv2161c"/>
</dbReference>
<protein>
    <submittedName>
        <fullName evidence="3">LLM class flavin-dependent oxidoreductase</fullName>
    </submittedName>
</protein>
<dbReference type="InterPro" id="IPR050564">
    <property type="entry name" value="F420-G6PD/mer"/>
</dbReference>